<evidence type="ECO:0000313" key="1">
    <source>
        <dbReference type="EMBL" id="SVC17042.1"/>
    </source>
</evidence>
<sequence length="430" mass="45248">PGKTSRDYGNGDVVYMKGVSLSDSGYFMALGDVKAGTKITDTSKATSNWIRLADKGGQGFAEAFPSAADYDSTTTKYNSRGERVAYLKGDVVRVPAHWANPGSYMFLEAQADVPQGIALEKVFNDNHVGENKFFNYVGQDRSNGAITGDKPTTEYVRANSNLAEPSVYTSGSASGLKSLMAFNSTSNHTPGYVKVGNDVYVANNDWNVKTWTGGVSFKEGELIFDETPGTANEHVKEISSKVKGIYTGAGATQDDYVLHQGNWFQASTTVAKSTVPVDPASVNKAHGVNATDTAFVAGDKILDGTNVYTAPSTVRGNFDASDVQLGSYVLSGGAWHQISATQAGIANFQVAAWADATVYAANDIIEHNGTYYKSVAGNTGSLGLGAPDVAGSGWSVVTNAADLGVANAGWNNLASLTGAGWVKSPWDIEA</sequence>
<feature type="non-terminal residue" evidence="1">
    <location>
        <position position="1"/>
    </location>
</feature>
<organism evidence="1">
    <name type="scientific">marine metagenome</name>
    <dbReference type="NCBI Taxonomy" id="408172"/>
    <lineage>
        <taxon>unclassified sequences</taxon>
        <taxon>metagenomes</taxon>
        <taxon>ecological metagenomes</taxon>
    </lineage>
</organism>
<feature type="non-terminal residue" evidence="1">
    <location>
        <position position="430"/>
    </location>
</feature>
<accession>A0A382K0J5</accession>
<dbReference type="AlphaFoldDB" id="A0A382K0J5"/>
<name>A0A382K0J5_9ZZZZ</name>
<gene>
    <name evidence="1" type="ORF">METZ01_LOCUS269896</name>
</gene>
<dbReference type="EMBL" id="UINC01077169">
    <property type="protein sequence ID" value="SVC17042.1"/>
    <property type="molecule type" value="Genomic_DNA"/>
</dbReference>
<proteinExistence type="predicted"/>
<dbReference type="Gene3D" id="2.10.10.90">
    <property type="match status" value="1"/>
</dbReference>
<protein>
    <submittedName>
        <fullName evidence="1">Uncharacterized protein</fullName>
    </submittedName>
</protein>
<reference evidence="1" key="1">
    <citation type="submission" date="2018-05" db="EMBL/GenBank/DDBJ databases">
        <authorList>
            <person name="Lanie J.A."/>
            <person name="Ng W.-L."/>
            <person name="Kazmierczak K.M."/>
            <person name="Andrzejewski T.M."/>
            <person name="Davidsen T.M."/>
            <person name="Wayne K.J."/>
            <person name="Tettelin H."/>
            <person name="Glass J.I."/>
            <person name="Rusch D."/>
            <person name="Podicherti R."/>
            <person name="Tsui H.-C.T."/>
            <person name="Winkler M.E."/>
        </authorList>
    </citation>
    <scope>NUCLEOTIDE SEQUENCE</scope>
</reference>